<dbReference type="STRING" id="588932.DA69_03095"/>
<keyword evidence="3" id="KW-1185">Reference proteome</keyword>
<evidence type="ECO:0000313" key="2">
    <source>
        <dbReference type="EMBL" id="ANF53826.1"/>
    </source>
</evidence>
<proteinExistence type="predicted"/>
<organism evidence="2 3">
    <name type="scientific">Brevundimonas naejangsanensis</name>
    <dbReference type="NCBI Taxonomy" id="588932"/>
    <lineage>
        <taxon>Bacteria</taxon>
        <taxon>Pseudomonadati</taxon>
        <taxon>Pseudomonadota</taxon>
        <taxon>Alphaproteobacteria</taxon>
        <taxon>Caulobacterales</taxon>
        <taxon>Caulobacteraceae</taxon>
        <taxon>Brevundimonas</taxon>
    </lineage>
</organism>
<dbReference type="OrthoDB" id="5297436at2"/>
<evidence type="ECO:0000313" key="3">
    <source>
        <dbReference type="Proteomes" id="UP000077603"/>
    </source>
</evidence>
<evidence type="ECO:0000256" key="1">
    <source>
        <dbReference type="SAM" id="Phobius"/>
    </source>
</evidence>
<protein>
    <recommendedName>
        <fullName evidence="4">DUF3429 domain-containing protein</fullName>
    </recommendedName>
</protein>
<dbReference type="EMBL" id="CP015614">
    <property type="protein sequence ID" value="ANF53826.1"/>
    <property type="molecule type" value="Genomic_DNA"/>
</dbReference>
<dbReference type="PANTHER" id="PTHR15887">
    <property type="entry name" value="TRANSMEMBRANE PROTEIN 69"/>
    <property type="match status" value="1"/>
</dbReference>
<dbReference type="Pfam" id="PF11911">
    <property type="entry name" value="DUF3429"/>
    <property type="match status" value="1"/>
</dbReference>
<feature type="transmembrane region" description="Helical" evidence="1">
    <location>
        <begin position="124"/>
        <end position="144"/>
    </location>
</feature>
<feature type="transmembrane region" description="Helical" evidence="1">
    <location>
        <begin position="40"/>
        <end position="58"/>
    </location>
</feature>
<sequence length="146" mass="15437">MMQAPRSAMILGWSGIIPFAGLVGALAFGLGDSDQVAGALRLYGAIILSFMGGVHWGVATLRNEDKAPPYAVSVLPALWAFAMGFAPTTIGLVGLAAGFCLLLAYDLRCVRRGDLPQWYGRIRVWLTLAVCVCLIAASAVLLTARL</sequence>
<dbReference type="AlphaFoldDB" id="A0A172Y3V6"/>
<dbReference type="PANTHER" id="PTHR15887:SF1">
    <property type="entry name" value="TRANSMEMBRANE PROTEIN 69"/>
    <property type="match status" value="1"/>
</dbReference>
<dbReference type="KEGG" id="bne:DA69_03095"/>
<feature type="transmembrane region" description="Helical" evidence="1">
    <location>
        <begin position="78"/>
        <end position="104"/>
    </location>
</feature>
<evidence type="ECO:0008006" key="4">
    <source>
        <dbReference type="Google" id="ProtNLM"/>
    </source>
</evidence>
<name>A0A172Y3V6_9CAUL</name>
<reference evidence="2 3" key="1">
    <citation type="journal article" date="2014" name="Genome Announc.">
        <title>Genome Sequence of a Promising Hydrogen-Producing Facultative Anaerobic Bacterium, Brevundimonas naejangsanensis Strain B1.</title>
        <authorList>
            <person name="Su H."/>
            <person name="Zhang T."/>
            <person name="Bao M."/>
            <person name="Jiang Y."/>
            <person name="Wang Y."/>
            <person name="Tan T."/>
        </authorList>
    </citation>
    <scope>NUCLEOTIDE SEQUENCE [LARGE SCALE GENOMIC DNA]</scope>
    <source>
        <strain evidence="2 3">B1</strain>
    </source>
</reference>
<keyword evidence="1" id="KW-0812">Transmembrane</keyword>
<keyword evidence="1" id="KW-0472">Membrane</keyword>
<keyword evidence="1" id="KW-1133">Transmembrane helix</keyword>
<dbReference type="InterPro" id="IPR021836">
    <property type="entry name" value="DUF3429"/>
</dbReference>
<gene>
    <name evidence="2" type="ORF">DA69_03095</name>
</gene>
<accession>A0A172Y3V6</accession>
<dbReference type="Proteomes" id="UP000077603">
    <property type="component" value="Chromosome"/>
</dbReference>
<feature type="transmembrane region" description="Helical" evidence="1">
    <location>
        <begin position="6"/>
        <end position="28"/>
    </location>
</feature>